<evidence type="ECO:0000313" key="1">
    <source>
        <dbReference type="EMBL" id="KAH3841586.1"/>
    </source>
</evidence>
<name>A0A9D4KM52_DREPO</name>
<keyword evidence="2" id="KW-1185">Reference proteome</keyword>
<reference evidence="1" key="2">
    <citation type="submission" date="2020-11" db="EMBL/GenBank/DDBJ databases">
        <authorList>
            <person name="McCartney M.A."/>
            <person name="Auch B."/>
            <person name="Kono T."/>
            <person name="Mallez S."/>
            <person name="Becker A."/>
            <person name="Gohl D.M."/>
            <person name="Silverstein K.A.T."/>
            <person name="Koren S."/>
            <person name="Bechman K.B."/>
            <person name="Herman A."/>
            <person name="Abrahante J.E."/>
            <person name="Garbe J."/>
        </authorList>
    </citation>
    <scope>NUCLEOTIDE SEQUENCE</scope>
    <source>
        <strain evidence="1">Duluth1</strain>
        <tissue evidence="1">Whole animal</tissue>
    </source>
</reference>
<gene>
    <name evidence="1" type="ORF">DPMN_115055</name>
</gene>
<dbReference type="AlphaFoldDB" id="A0A9D4KM52"/>
<proteinExistence type="predicted"/>
<evidence type="ECO:0000313" key="2">
    <source>
        <dbReference type="Proteomes" id="UP000828390"/>
    </source>
</evidence>
<dbReference type="EMBL" id="JAIWYP010000004">
    <property type="protein sequence ID" value="KAH3841586.1"/>
    <property type="molecule type" value="Genomic_DNA"/>
</dbReference>
<sequence length="99" mass="11114">MQSFSVDEGIPVMVSKPTMTGGHIAHQLDQADCKTTQDDSSLSRNSELQVWYDDSVIEMLNTESGTEKNRDKHVTAAVGDKTTHFKSYIRLMGWLSIEH</sequence>
<reference evidence="1" key="1">
    <citation type="journal article" date="2019" name="bioRxiv">
        <title>The Genome of the Zebra Mussel, Dreissena polymorpha: A Resource for Invasive Species Research.</title>
        <authorList>
            <person name="McCartney M.A."/>
            <person name="Auch B."/>
            <person name="Kono T."/>
            <person name="Mallez S."/>
            <person name="Zhang Y."/>
            <person name="Obille A."/>
            <person name="Becker A."/>
            <person name="Abrahante J.E."/>
            <person name="Garbe J."/>
            <person name="Badalamenti J.P."/>
            <person name="Herman A."/>
            <person name="Mangelson H."/>
            <person name="Liachko I."/>
            <person name="Sullivan S."/>
            <person name="Sone E.D."/>
            <person name="Koren S."/>
            <person name="Silverstein K.A.T."/>
            <person name="Beckman K.B."/>
            <person name="Gohl D.M."/>
        </authorList>
    </citation>
    <scope>NUCLEOTIDE SEQUENCE</scope>
    <source>
        <strain evidence="1">Duluth1</strain>
        <tissue evidence="1">Whole animal</tissue>
    </source>
</reference>
<accession>A0A9D4KM52</accession>
<organism evidence="1 2">
    <name type="scientific">Dreissena polymorpha</name>
    <name type="common">Zebra mussel</name>
    <name type="synonym">Mytilus polymorpha</name>
    <dbReference type="NCBI Taxonomy" id="45954"/>
    <lineage>
        <taxon>Eukaryota</taxon>
        <taxon>Metazoa</taxon>
        <taxon>Spiralia</taxon>
        <taxon>Lophotrochozoa</taxon>
        <taxon>Mollusca</taxon>
        <taxon>Bivalvia</taxon>
        <taxon>Autobranchia</taxon>
        <taxon>Heteroconchia</taxon>
        <taxon>Euheterodonta</taxon>
        <taxon>Imparidentia</taxon>
        <taxon>Neoheterodontei</taxon>
        <taxon>Myida</taxon>
        <taxon>Dreissenoidea</taxon>
        <taxon>Dreissenidae</taxon>
        <taxon>Dreissena</taxon>
    </lineage>
</organism>
<dbReference type="Proteomes" id="UP000828390">
    <property type="component" value="Unassembled WGS sequence"/>
</dbReference>
<comment type="caution">
    <text evidence="1">The sequence shown here is derived from an EMBL/GenBank/DDBJ whole genome shotgun (WGS) entry which is preliminary data.</text>
</comment>
<protein>
    <submittedName>
        <fullName evidence="1">Uncharacterized protein</fullName>
    </submittedName>
</protein>